<reference evidence="2" key="1">
    <citation type="submission" date="2019-10" db="EMBL/GenBank/DDBJ databases">
        <title>Draft genome sequece of Microseira wollei NIES-4236.</title>
        <authorList>
            <person name="Yamaguchi H."/>
            <person name="Suzuki S."/>
            <person name="Kawachi M."/>
        </authorList>
    </citation>
    <scope>NUCLEOTIDE SEQUENCE</scope>
    <source>
        <strain evidence="2">NIES-4236</strain>
    </source>
</reference>
<organism evidence="2 3">
    <name type="scientific">Microseira wollei NIES-4236</name>
    <dbReference type="NCBI Taxonomy" id="2530354"/>
    <lineage>
        <taxon>Bacteria</taxon>
        <taxon>Bacillati</taxon>
        <taxon>Cyanobacteriota</taxon>
        <taxon>Cyanophyceae</taxon>
        <taxon>Oscillatoriophycideae</taxon>
        <taxon>Aerosakkonematales</taxon>
        <taxon>Aerosakkonemataceae</taxon>
        <taxon>Microseira</taxon>
    </lineage>
</organism>
<dbReference type="CDD" id="cd10548">
    <property type="entry name" value="cupin_CDO"/>
    <property type="match status" value="1"/>
</dbReference>
<feature type="domain" description="Cupin type-1" evidence="1">
    <location>
        <begin position="108"/>
        <end position="192"/>
    </location>
</feature>
<dbReference type="Pfam" id="PF00190">
    <property type="entry name" value="Cupin_1"/>
    <property type="match status" value="1"/>
</dbReference>
<dbReference type="InterPro" id="IPR006045">
    <property type="entry name" value="Cupin_1"/>
</dbReference>
<dbReference type="AlphaFoldDB" id="A0AAV3X421"/>
<dbReference type="InterPro" id="IPR014710">
    <property type="entry name" value="RmlC-like_jellyroll"/>
</dbReference>
<evidence type="ECO:0000259" key="1">
    <source>
        <dbReference type="Pfam" id="PF00190"/>
    </source>
</evidence>
<keyword evidence="3" id="KW-1185">Reference proteome</keyword>
<proteinExistence type="predicted"/>
<name>A0AAV3X421_9CYAN</name>
<protein>
    <submittedName>
        <fullName evidence="2">Cupin 2 domain-containing protein</fullName>
    </submittedName>
</protein>
<accession>A0AAV3X421</accession>
<gene>
    <name evidence="2" type="ORF">MiSe_15500</name>
</gene>
<comment type="caution">
    <text evidence="2">The sequence shown here is derived from an EMBL/GenBank/DDBJ whole genome shotgun (WGS) entry which is preliminary data.</text>
</comment>
<dbReference type="Gene3D" id="2.60.120.10">
    <property type="entry name" value="Jelly Rolls"/>
    <property type="match status" value="1"/>
</dbReference>
<evidence type="ECO:0000313" key="3">
    <source>
        <dbReference type="Proteomes" id="UP001050975"/>
    </source>
</evidence>
<dbReference type="EMBL" id="BLAY01000018">
    <property type="protein sequence ID" value="GET36798.1"/>
    <property type="molecule type" value="Genomic_DNA"/>
</dbReference>
<dbReference type="SUPFAM" id="SSF51182">
    <property type="entry name" value="RmlC-like cupins"/>
    <property type="match status" value="1"/>
</dbReference>
<sequence length="214" mass="24482">MKGQDWLVTDDGKCQPCESVRPWELIRDNYRFYRFLTEVEDVLNQLIANEEDILNQAIDETICLPAIRKLVRQLVLNSYWVQTQYLKPDPETGVSVMILYDEIGYPLTVQTVTLSPGSVSPIHNHGTWGVVAVMKGQEKNTFWRRTNHPDFPAKIDRVGEKILKEGDIISFTPDAIHSIEAVGDEPTITFNIYGEASMSKRFEFDLLKATAKNY</sequence>
<dbReference type="RefSeq" id="WP_226577136.1">
    <property type="nucleotide sequence ID" value="NZ_BLAY01000018.1"/>
</dbReference>
<dbReference type="Proteomes" id="UP001050975">
    <property type="component" value="Unassembled WGS sequence"/>
</dbReference>
<dbReference type="InterPro" id="IPR011051">
    <property type="entry name" value="RmlC_Cupin_sf"/>
</dbReference>
<evidence type="ECO:0000313" key="2">
    <source>
        <dbReference type="EMBL" id="GET36798.1"/>
    </source>
</evidence>